<evidence type="ECO:0000256" key="6">
    <source>
        <dbReference type="HAMAP-Rule" id="MF_03102"/>
    </source>
</evidence>
<dbReference type="OrthoDB" id="2103793at2759"/>
<dbReference type="AlphaFoldDB" id="A0A642V5P0"/>
<comment type="domain">
    <text evidence="6">Lacks alpha-helical transmembrane segments, suggesting that it resides in the membrane via beta-sheet conformations similar to those predicted for other outer membrane proteins and porin.</text>
</comment>
<comment type="similarity">
    <text evidence="6">Belongs to the MDM10 family.</text>
</comment>
<dbReference type="GO" id="GO:0070096">
    <property type="term" value="P:mitochondrial outer membrane translocase complex assembly"/>
    <property type="evidence" value="ECO:0007669"/>
    <property type="project" value="UniProtKB-UniRule"/>
</dbReference>
<dbReference type="Pfam" id="PF12519">
    <property type="entry name" value="MDM10"/>
    <property type="match status" value="1"/>
</dbReference>
<dbReference type="Proteomes" id="UP000761534">
    <property type="component" value="Unassembled WGS sequence"/>
</dbReference>
<keyword evidence="1 6" id="KW-1134">Transmembrane beta strand</keyword>
<dbReference type="PANTHER" id="PTHR28035">
    <property type="entry name" value="MITOCHONDRIAL DISTRIBUTION AND MORPHOLOGY PROTEIN 10"/>
    <property type="match status" value="1"/>
</dbReference>
<dbReference type="InterPro" id="IPR027539">
    <property type="entry name" value="Mdm10"/>
</dbReference>
<dbReference type="PANTHER" id="PTHR28035:SF1">
    <property type="entry name" value="MITOCHONDRIAL DISTRIBUTION AND MORPHOLOGY PROTEIN 10"/>
    <property type="match status" value="1"/>
</dbReference>
<dbReference type="GO" id="GO:1990456">
    <property type="term" value="P:mitochondrion-endoplasmic reticulum membrane tethering"/>
    <property type="evidence" value="ECO:0007669"/>
    <property type="project" value="UniProtKB-UniRule"/>
</dbReference>
<comment type="subcellular location">
    <subcellularLocation>
        <location evidence="6">Mitochondrion outer membrane</location>
        <topology evidence="6">Multi-pass membrane protein</topology>
    </subcellularLocation>
    <text evidence="6">The ERMES/MDM complex localizes to a few discrete foci (around 10 per single cell), that represent mitochondria-endoplasmic reticulum junctions. These foci are often found next to mtDNA nucleoids.</text>
</comment>
<keyword evidence="2 6" id="KW-0812">Transmembrane</keyword>
<dbReference type="GO" id="GO:0032865">
    <property type="term" value="C:ERMES complex"/>
    <property type="evidence" value="ECO:0007669"/>
    <property type="project" value="UniProtKB-UniRule"/>
</dbReference>
<reference evidence="7" key="1">
    <citation type="journal article" date="2019" name="G3 (Bethesda)">
        <title>Genome Assemblies of Two Rare Opportunistic Yeast Pathogens: Diutina rugosa (syn. Candida rugosa) and Trichomonascus ciferrii (syn. Candida ciferrii).</title>
        <authorList>
            <person name="Mixao V."/>
            <person name="Saus E."/>
            <person name="Hansen A.P."/>
            <person name="Lass-Florl C."/>
            <person name="Gabaldon T."/>
        </authorList>
    </citation>
    <scope>NUCLEOTIDE SEQUENCE</scope>
    <source>
        <strain evidence="7">CBS 4856</strain>
    </source>
</reference>
<dbReference type="EMBL" id="SWFS01000194">
    <property type="protein sequence ID" value="KAA8914772.1"/>
    <property type="molecule type" value="Genomic_DNA"/>
</dbReference>
<evidence type="ECO:0000256" key="4">
    <source>
        <dbReference type="ARBA" id="ARBA00023128"/>
    </source>
</evidence>
<evidence type="ECO:0000256" key="2">
    <source>
        <dbReference type="ARBA" id="ARBA00022692"/>
    </source>
</evidence>
<dbReference type="GO" id="GO:0015914">
    <property type="term" value="P:phospholipid transport"/>
    <property type="evidence" value="ECO:0007669"/>
    <property type="project" value="TreeGrafter"/>
</dbReference>
<evidence type="ECO:0000256" key="3">
    <source>
        <dbReference type="ARBA" id="ARBA00022787"/>
    </source>
</evidence>
<dbReference type="VEuPathDB" id="FungiDB:TRICI_002848"/>
<evidence type="ECO:0000313" key="8">
    <source>
        <dbReference type="Proteomes" id="UP000761534"/>
    </source>
</evidence>
<protein>
    <recommendedName>
        <fullName evidence="6">Mitochondrial distribution and morphology protein 10</fullName>
    </recommendedName>
    <alternativeName>
        <fullName evidence="6">Mitochondrial inheritance component MDM10</fullName>
    </alternativeName>
</protein>
<keyword evidence="4 6" id="KW-0496">Mitochondrion</keyword>
<accession>A0A642V5P0</accession>
<dbReference type="GO" id="GO:0001401">
    <property type="term" value="C:SAM complex"/>
    <property type="evidence" value="ECO:0007669"/>
    <property type="project" value="TreeGrafter"/>
</dbReference>
<comment type="function">
    <text evidence="6">Component of the ERMES/MDM complex, which serves as a molecular tether to connect the endoplasmic reticulum and mitochondria. Components of this complex are involved in the control of mitochondrial shape and protein biogenesis and may function in phospholipid exchange. MDM10 is involved in the late assembly steps of the general translocase of the mitochondrial outer membrane (TOM complex). Functions in the TOM40-specific route of the assembly of outer membrane beta-barrel proteins, including the association of TOM40 with the receptor TOM22 and small TOM proteins. Can associate with the SAM(core) complex as well as the MDM12-MMM1 complex, both involved in late steps of the major beta-barrel assembly pathway, that is responsible for biogenesis of all outer membrane beta-barrel proteins. May act as a switch that shuttles between both complexes and channels precursor proteins into the TOM40-specific pathway. Plays a role in mitochondrial morphology and in the inheritance of mitochondria.</text>
</comment>
<comment type="subunit">
    <text evidence="6">Component of the ER-mitochondria encounter structure (ERMES) or MDM complex, composed of MMM1, MDM10, MDM12 and MDM34. Associates with the mitochondrial outer membrane sorting assembly machinery SAM(core) complex.</text>
</comment>
<dbReference type="GO" id="GO:0045040">
    <property type="term" value="P:protein insertion into mitochondrial outer membrane"/>
    <property type="evidence" value="ECO:0007669"/>
    <property type="project" value="UniProtKB-UniRule"/>
</dbReference>
<dbReference type="GO" id="GO:0051654">
    <property type="term" value="P:establishment of mitochondrion localization"/>
    <property type="evidence" value="ECO:0007669"/>
    <property type="project" value="TreeGrafter"/>
</dbReference>
<proteinExistence type="inferred from homology"/>
<keyword evidence="3 6" id="KW-1000">Mitochondrion outer membrane</keyword>
<sequence>MEYIQRCFYDATAWGGQNSYASIAETVENLLDFEIPQGVSLNISSQTTPNTCTSYKLANLGLVNGSIAYLYSSTPLLDVQRSSEIRLQDAVAGYRVLGPLRQPDYPEEVYHRGERVGANHNLLYGRLFLPGSSLEAMVIRRLSRLSQLLVTCVSDARLKNNGALTLIHQRDTGKWCQELIYSTHETLLGYRGLYNVGFDRKEKFDPSRLSFGFEMYYGVSNKSPGLSTGLRYTTQSAYTGTPVTMTLMSNPLMGHISATYALRTTTASAFASRFDFNVYSYLSELSIGCEIWRKARQDEQTSDEFTSILKASTTLTNPTVKVLWEGRYRDFLISSGVGLSRFGPDLNATVGIEFQFSS</sequence>
<name>A0A642V5P0_9ASCO</name>
<evidence type="ECO:0000313" key="7">
    <source>
        <dbReference type="EMBL" id="KAA8914772.1"/>
    </source>
</evidence>
<dbReference type="HAMAP" id="MF_03102">
    <property type="entry name" value="Mdm10"/>
    <property type="match status" value="1"/>
</dbReference>
<gene>
    <name evidence="6" type="primary">MDM10</name>
    <name evidence="7" type="ORF">TRICI_002848</name>
</gene>
<organism evidence="7 8">
    <name type="scientific">Trichomonascus ciferrii</name>
    <dbReference type="NCBI Taxonomy" id="44093"/>
    <lineage>
        <taxon>Eukaryota</taxon>
        <taxon>Fungi</taxon>
        <taxon>Dikarya</taxon>
        <taxon>Ascomycota</taxon>
        <taxon>Saccharomycotina</taxon>
        <taxon>Dipodascomycetes</taxon>
        <taxon>Dipodascales</taxon>
        <taxon>Trichomonascaceae</taxon>
        <taxon>Trichomonascus</taxon>
        <taxon>Trichomonascus ciferrii complex</taxon>
    </lineage>
</organism>
<keyword evidence="5 6" id="KW-0472">Membrane</keyword>
<comment type="caution">
    <text evidence="7">The sequence shown here is derived from an EMBL/GenBank/DDBJ whole genome shotgun (WGS) entry which is preliminary data.</text>
</comment>
<keyword evidence="8" id="KW-1185">Reference proteome</keyword>
<evidence type="ECO:0000256" key="5">
    <source>
        <dbReference type="ARBA" id="ARBA00023136"/>
    </source>
</evidence>
<evidence type="ECO:0000256" key="1">
    <source>
        <dbReference type="ARBA" id="ARBA00022452"/>
    </source>
</evidence>